<comment type="subunit">
    <text evidence="11">Monomer.</text>
</comment>
<keyword evidence="7 11" id="KW-0460">Magnesium</keyword>
<dbReference type="GO" id="GO:0009436">
    <property type="term" value="P:glyoxylate catabolic process"/>
    <property type="evidence" value="ECO:0007669"/>
    <property type="project" value="TreeGrafter"/>
</dbReference>
<dbReference type="CDD" id="cd00728">
    <property type="entry name" value="malate_synt_G"/>
    <property type="match status" value="1"/>
</dbReference>
<dbReference type="UniPathway" id="UPA00703">
    <property type="reaction ID" value="UER00720"/>
</dbReference>
<evidence type="ECO:0000256" key="10">
    <source>
        <dbReference type="ARBA" id="ARBA00054368"/>
    </source>
</evidence>
<feature type="domain" description="Malate synthase TIM barrel" evidence="15">
    <location>
        <begin position="331"/>
        <end position="570"/>
    </location>
</feature>
<evidence type="ECO:0000256" key="14">
    <source>
        <dbReference type="RuleBase" id="RU003572"/>
    </source>
</evidence>
<dbReference type="NCBIfam" id="TIGR01345">
    <property type="entry name" value="malate_syn_G"/>
    <property type="match status" value="1"/>
</dbReference>
<evidence type="ECO:0000259" key="16">
    <source>
        <dbReference type="Pfam" id="PF20656"/>
    </source>
</evidence>
<feature type="binding site" evidence="11">
    <location>
        <position position="307"/>
    </location>
    <ligand>
        <name>acetyl-CoA</name>
        <dbReference type="ChEBI" id="CHEBI:57288"/>
    </ligand>
</feature>
<dbReference type="GO" id="GO:0000287">
    <property type="term" value="F:magnesium ion binding"/>
    <property type="evidence" value="ECO:0007669"/>
    <property type="project" value="TreeGrafter"/>
</dbReference>
<feature type="binding site" evidence="11">
    <location>
        <begin position="124"/>
        <end position="125"/>
    </location>
    <ligand>
        <name>acetyl-CoA</name>
        <dbReference type="ChEBI" id="CHEBI:57288"/>
    </ligand>
</feature>
<dbReference type="GO" id="GO:0006097">
    <property type="term" value="P:glyoxylate cycle"/>
    <property type="evidence" value="ECO:0007669"/>
    <property type="project" value="UniProtKB-UniRule"/>
</dbReference>
<dbReference type="InterPro" id="IPR048356">
    <property type="entry name" value="MS_N"/>
</dbReference>
<keyword evidence="5 11" id="KW-0808">Transferase</keyword>
<evidence type="ECO:0000256" key="11">
    <source>
        <dbReference type="HAMAP-Rule" id="MF_00641"/>
    </source>
</evidence>
<comment type="caution">
    <text evidence="19">The sequence shown here is derived from an EMBL/GenBank/DDBJ whole genome shotgun (WGS) entry which is preliminary data.</text>
</comment>
<feature type="binding site" evidence="11">
    <location>
        <position position="535"/>
    </location>
    <ligand>
        <name>acetyl-CoA</name>
        <dbReference type="ChEBI" id="CHEBI:57288"/>
    </ligand>
</feature>
<comment type="function">
    <text evidence="10 11">Involved in the glycolate utilization. Catalyzes the condensation and subsequent hydrolysis of acetyl-coenzyme A (acetyl-CoA) and glyoxylate to form malate and CoA.</text>
</comment>
<dbReference type="InterPro" id="IPR001465">
    <property type="entry name" value="Malate_synthase_TIM"/>
</dbReference>
<dbReference type="EC" id="2.3.3.9" evidence="11 12"/>
<evidence type="ECO:0000256" key="13">
    <source>
        <dbReference type="PIRSR" id="PIRSR601465-50"/>
    </source>
</evidence>
<dbReference type="HAMAP" id="MF_00641">
    <property type="entry name" value="Malate_synth_G"/>
    <property type="match status" value="1"/>
</dbReference>
<dbReference type="GO" id="GO:0005829">
    <property type="term" value="C:cytosol"/>
    <property type="evidence" value="ECO:0007669"/>
    <property type="project" value="TreeGrafter"/>
</dbReference>
<reference evidence="19 20" key="1">
    <citation type="submission" date="2018-03" db="EMBL/GenBank/DDBJ databases">
        <title>The draft genome of Mesorhizobium soli JCM 19897.</title>
        <authorList>
            <person name="Li L."/>
            <person name="Liu L."/>
            <person name="Liang L."/>
            <person name="Wang T."/>
            <person name="Zhang X."/>
        </authorList>
    </citation>
    <scope>NUCLEOTIDE SEQUENCE [LARGE SCALE GENOMIC DNA]</scope>
    <source>
        <strain evidence="19 20">JCM 19897</strain>
    </source>
</reference>
<dbReference type="RefSeq" id="WP_106726062.1">
    <property type="nucleotide sequence ID" value="NZ_PXYL01000012.1"/>
</dbReference>
<dbReference type="PANTHER" id="PTHR42739">
    <property type="entry name" value="MALATE SYNTHASE G"/>
    <property type="match status" value="1"/>
</dbReference>
<dbReference type="InterPro" id="IPR006253">
    <property type="entry name" value="Malate_synthG"/>
</dbReference>
<evidence type="ECO:0000256" key="3">
    <source>
        <dbReference type="ARBA" id="ARBA00022490"/>
    </source>
</evidence>
<dbReference type="Pfam" id="PF01274">
    <property type="entry name" value="MS_TIM-barrel"/>
    <property type="match status" value="1"/>
</dbReference>
<dbReference type="EMBL" id="PXYL01000012">
    <property type="protein sequence ID" value="PSJ57934.1"/>
    <property type="molecule type" value="Genomic_DNA"/>
</dbReference>
<sequence>MSDMIEASGLRIARELHDFVVQEALPGTGVEAAAFWAGLSAIVHDLAPRNRELLAKRDAMQEKIDAWHRANGAPADMAAYRAFLKEIGYLVEEGPEFKVATENVDPEIAVVAGPQLVVPVMNARYALNAANARWGSLYDALYGTDAISDADGAEKGKGYNPKRGEKVIAWGRNFLDTSAPLKDGSWANAGALSIKDGKLVVGSTGLADPAQFVGYRGEAAAPSAVLLKKNGLHVEIVVDRNHTIGKTDPAGIADLVLEAALTTIQDCEDSVAAVDAEDKVVAYRNWLGLMKGDLAETFEKGGKSVTRKLSADREYTAPDGGKVMLPGRSLMLVRNVGHLMTNPAILDRDGNEVPEGIMDAAVTGLIALHDVGPNGARKNSRTGSVYVVKPKMHGPEEAAFAVELFDRVEKLLGMTKNTLKMGIMDEERRTTINLKESIRAAKERVVFINTGFLDRTGDEIHTSMEAGPMIRKGDMKQSAWISAYEAQNVDIGLECGLSGRAQIGKGMWAMPDLMAAMLEQKIAHPQAGANTAWVPSPTAATLHATHYHKVDVHALQERLKTRPRAKLDDILSVPVAVRPNWTPEEIQHEIDNNAQGILGYVVRWIDQGVGCSKVPDINDVGLMEDRATLRISSQHLANWLHHGVVTHDQVMETMKRMAAVVDRQNADDPLYRPMAPDFDNSIAFQAACDLVFKGREQPNGYTEPVLHRRRLELKARDRAAK</sequence>
<gene>
    <name evidence="11" type="primary">glcB</name>
    <name evidence="19" type="ORF">C7I85_21460</name>
</gene>
<accession>A0A2P7S639</accession>
<keyword evidence="8 11" id="KW-0558">Oxidation</keyword>
<evidence type="ECO:0000256" key="1">
    <source>
        <dbReference type="ARBA" id="ARBA00001946"/>
    </source>
</evidence>
<keyword evidence="2 11" id="KW-0329">Glyoxylate bypass</keyword>
<evidence type="ECO:0000256" key="8">
    <source>
        <dbReference type="ARBA" id="ARBA00023097"/>
    </source>
</evidence>
<feature type="binding site" evidence="11">
    <location>
        <position position="454"/>
    </location>
    <ligand>
        <name>Mg(2+)</name>
        <dbReference type="ChEBI" id="CHEBI:18420"/>
    </ligand>
</feature>
<name>A0A2P7S639_9HYPH</name>
<evidence type="ECO:0000256" key="6">
    <source>
        <dbReference type="ARBA" id="ARBA00022723"/>
    </source>
</evidence>
<dbReference type="SUPFAM" id="SSF51645">
    <property type="entry name" value="Malate synthase G"/>
    <property type="match status" value="1"/>
</dbReference>
<dbReference type="Pfam" id="PF20658">
    <property type="entry name" value="MSG_insertion"/>
    <property type="match status" value="1"/>
</dbReference>
<comment type="caution">
    <text evidence="11">Lacks conserved residue(s) required for the propagation of feature annotation.</text>
</comment>
<feature type="binding site" evidence="11">
    <location>
        <position position="334"/>
    </location>
    <ligand>
        <name>glyoxylate</name>
        <dbReference type="ChEBI" id="CHEBI:36655"/>
    </ligand>
</feature>
<dbReference type="NCBIfam" id="NF002825">
    <property type="entry name" value="PRK02999.1"/>
    <property type="match status" value="1"/>
</dbReference>
<protein>
    <recommendedName>
        <fullName evidence="11 12">Malate synthase G</fullName>
        <ecNumber evidence="11 12">2.3.3.9</ecNumber>
    </recommendedName>
</protein>
<dbReference type="PANTHER" id="PTHR42739:SF1">
    <property type="entry name" value="MALATE SYNTHASE G"/>
    <property type="match status" value="1"/>
</dbReference>
<feature type="modified residue" description="Cysteine sulfenic acid (-SOH)" evidence="11">
    <location>
        <position position="611"/>
    </location>
</feature>
<keyword evidence="6 11" id="KW-0479">Metal-binding</keyword>
<evidence type="ECO:0000313" key="19">
    <source>
        <dbReference type="EMBL" id="PSJ57934.1"/>
    </source>
</evidence>
<evidence type="ECO:0000256" key="5">
    <source>
        <dbReference type="ARBA" id="ARBA00022679"/>
    </source>
</evidence>
<comment type="pathway">
    <text evidence="11 14">Carbohydrate metabolism; glyoxylate cycle; (S)-malate from isocitrate: step 2/2.</text>
</comment>
<dbReference type="InterPro" id="IPR048357">
    <property type="entry name" value="MSG_insertion"/>
</dbReference>
<dbReference type="InterPro" id="IPR046363">
    <property type="entry name" value="MS_N_TIM-barrel_dom"/>
</dbReference>
<evidence type="ECO:0000256" key="4">
    <source>
        <dbReference type="ARBA" id="ARBA00022532"/>
    </source>
</evidence>
<dbReference type="GO" id="GO:0006099">
    <property type="term" value="P:tricarboxylic acid cycle"/>
    <property type="evidence" value="ECO:0007669"/>
    <property type="project" value="UniProtKB-KW"/>
</dbReference>
<dbReference type="AlphaFoldDB" id="A0A2P7S639"/>
<evidence type="ECO:0000259" key="15">
    <source>
        <dbReference type="Pfam" id="PF01274"/>
    </source>
</evidence>
<comment type="similarity">
    <text evidence="11 14">Belongs to the malate synthase family. GlcB subfamily.</text>
</comment>
<feature type="binding site" evidence="11">
    <location>
        <position position="117"/>
    </location>
    <ligand>
        <name>acetyl-CoA</name>
        <dbReference type="ChEBI" id="CHEBI:57288"/>
    </ligand>
</feature>
<evidence type="ECO:0000259" key="17">
    <source>
        <dbReference type="Pfam" id="PF20658"/>
    </source>
</evidence>
<dbReference type="OrthoDB" id="9762054at2"/>
<dbReference type="Gene3D" id="3.20.20.360">
    <property type="entry name" value="Malate synthase, domain 3"/>
    <property type="match status" value="2"/>
</dbReference>
<feature type="binding site" evidence="11">
    <location>
        <position position="426"/>
    </location>
    <ligand>
        <name>Mg(2+)</name>
        <dbReference type="ChEBI" id="CHEBI:18420"/>
    </ligand>
</feature>
<dbReference type="InterPro" id="IPR011076">
    <property type="entry name" value="Malate_synth_sf"/>
</dbReference>
<proteinExistence type="inferred from homology"/>
<dbReference type="InterPro" id="IPR044856">
    <property type="entry name" value="Malate_synth_C_sf"/>
</dbReference>
<feature type="domain" description="Malate synthase C-terminal" evidence="18">
    <location>
        <begin position="585"/>
        <end position="683"/>
    </location>
</feature>
<dbReference type="InterPro" id="IPR048355">
    <property type="entry name" value="MS_C"/>
</dbReference>
<dbReference type="Proteomes" id="UP000240653">
    <property type="component" value="Unassembled WGS sequence"/>
</dbReference>
<dbReference type="Pfam" id="PF20659">
    <property type="entry name" value="MS_C"/>
    <property type="match status" value="1"/>
</dbReference>
<organism evidence="19 20">
    <name type="scientific">Pseudaminobacter soli</name>
    <name type="common">ex Li et al. 2025</name>
    <dbReference type="NCBI Taxonomy" id="1295366"/>
    <lineage>
        <taxon>Bacteria</taxon>
        <taxon>Pseudomonadati</taxon>
        <taxon>Pseudomonadota</taxon>
        <taxon>Alphaproteobacteria</taxon>
        <taxon>Hyphomicrobiales</taxon>
        <taxon>Phyllobacteriaceae</taxon>
        <taxon>Pseudaminobacter</taxon>
    </lineage>
</organism>
<feature type="domain" description="Malate synthase G alpha-beta insertion" evidence="17">
    <location>
        <begin position="159"/>
        <end position="229"/>
    </location>
</feature>
<evidence type="ECO:0000256" key="2">
    <source>
        <dbReference type="ARBA" id="ARBA00022435"/>
    </source>
</evidence>
<dbReference type="Pfam" id="PF20656">
    <property type="entry name" value="MS_N"/>
    <property type="match status" value="1"/>
</dbReference>
<evidence type="ECO:0000256" key="9">
    <source>
        <dbReference type="ARBA" id="ARBA00047918"/>
    </source>
</evidence>
<feature type="active site" description="Proton acceptor" evidence="11 13">
    <location>
        <position position="334"/>
    </location>
</feature>
<feature type="binding site" evidence="11">
    <location>
        <position position="426"/>
    </location>
    <ligand>
        <name>glyoxylate</name>
        <dbReference type="ChEBI" id="CHEBI:36655"/>
    </ligand>
</feature>
<keyword evidence="3 11" id="KW-0963">Cytoplasm</keyword>
<feature type="binding site" evidence="11">
    <location>
        <begin position="451"/>
        <end position="454"/>
    </location>
    <ligand>
        <name>glyoxylate</name>
        <dbReference type="ChEBI" id="CHEBI:36655"/>
    </ligand>
</feature>
<comment type="subcellular location">
    <subcellularLocation>
        <location evidence="11 14">Cytoplasm</location>
    </subcellularLocation>
</comment>
<dbReference type="GO" id="GO:0004474">
    <property type="term" value="F:malate synthase activity"/>
    <property type="evidence" value="ECO:0007669"/>
    <property type="project" value="UniProtKB-UniRule"/>
</dbReference>
<evidence type="ECO:0000259" key="18">
    <source>
        <dbReference type="Pfam" id="PF20659"/>
    </source>
</evidence>
<keyword evidence="4 11" id="KW-0816">Tricarboxylic acid cycle</keyword>
<dbReference type="FunFam" id="3.20.20.360:FF:000002">
    <property type="entry name" value="Malate synthase G"/>
    <property type="match status" value="1"/>
</dbReference>
<evidence type="ECO:0000256" key="7">
    <source>
        <dbReference type="ARBA" id="ARBA00022842"/>
    </source>
</evidence>
<dbReference type="Gene3D" id="1.20.1220.12">
    <property type="entry name" value="Malate synthase, domain III"/>
    <property type="match status" value="1"/>
</dbReference>
<feature type="domain" description="Malate synthase N-terminal" evidence="16">
    <location>
        <begin position="17"/>
        <end position="74"/>
    </location>
</feature>
<comment type="catalytic activity">
    <reaction evidence="9 11 14">
        <text>glyoxylate + acetyl-CoA + H2O = (S)-malate + CoA + H(+)</text>
        <dbReference type="Rhea" id="RHEA:18181"/>
        <dbReference type="ChEBI" id="CHEBI:15377"/>
        <dbReference type="ChEBI" id="CHEBI:15378"/>
        <dbReference type="ChEBI" id="CHEBI:15589"/>
        <dbReference type="ChEBI" id="CHEBI:36655"/>
        <dbReference type="ChEBI" id="CHEBI:57287"/>
        <dbReference type="ChEBI" id="CHEBI:57288"/>
        <dbReference type="EC" id="2.3.3.9"/>
    </reaction>
</comment>
<feature type="active site" description="Proton donor" evidence="11 13">
    <location>
        <position position="625"/>
    </location>
</feature>
<feature type="binding site" evidence="11">
    <location>
        <position position="270"/>
    </location>
    <ligand>
        <name>acetyl-CoA</name>
        <dbReference type="ChEBI" id="CHEBI:57288"/>
    </ligand>
</feature>
<evidence type="ECO:0000256" key="12">
    <source>
        <dbReference type="NCBIfam" id="TIGR01345"/>
    </source>
</evidence>
<evidence type="ECO:0000313" key="20">
    <source>
        <dbReference type="Proteomes" id="UP000240653"/>
    </source>
</evidence>
<comment type="cofactor">
    <cofactor evidence="1 11">
        <name>Mg(2+)</name>
        <dbReference type="ChEBI" id="CHEBI:18420"/>
    </cofactor>
</comment>
<keyword evidence="20" id="KW-1185">Reference proteome</keyword>